<evidence type="ECO:0000313" key="3">
    <source>
        <dbReference type="EMBL" id="MBE7525215.1"/>
    </source>
</evidence>
<reference evidence="3" key="1">
    <citation type="submission" date="2020-05" db="EMBL/GenBank/DDBJ databases">
        <title>High-Quality Genomes of Partial-Nitritation/Anammox System by Hierarchical Clustering Based Hybrid Assembly.</title>
        <authorList>
            <person name="Liu L."/>
            <person name="Wang Y."/>
            <person name="Che Y."/>
            <person name="Chen Y."/>
            <person name="Xia Y."/>
            <person name="Luo R."/>
            <person name="Cheng S.H."/>
            <person name="Zheng C."/>
            <person name="Zhang T."/>
        </authorList>
    </citation>
    <scope>NUCLEOTIDE SEQUENCE</scope>
    <source>
        <strain evidence="3">H1_PAT1</strain>
    </source>
</reference>
<feature type="domain" description="HTH cro/C1-type" evidence="2">
    <location>
        <begin position="11"/>
        <end position="65"/>
    </location>
</feature>
<dbReference type="PROSITE" id="PS50943">
    <property type="entry name" value="HTH_CROC1"/>
    <property type="match status" value="1"/>
</dbReference>
<gene>
    <name evidence="3" type="ORF">HS096_02380</name>
</gene>
<dbReference type="PANTHER" id="PTHR46558:SF4">
    <property type="entry name" value="DNA-BIDING PHAGE PROTEIN"/>
    <property type="match status" value="1"/>
</dbReference>
<dbReference type="SMART" id="SM00530">
    <property type="entry name" value="HTH_XRE"/>
    <property type="match status" value="1"/>
</dbReference>
<evidence type="ECO:0000259" key="2">
    <source>
        <dbReference type="PROSITE" id="PS50943"/>
    </source>
</evidence>
<dbReference type="AlphaFoldDB" id="A0A928TVL5"/>
<dbReference type="CDD" id="cd00093">
    <property type="entry name" value="HTH_XRE"/>
    <property type="match status" value="1"/>
</dbReference>
<dbReference type="InterPro" id="IPR010982">
    <property type="entry name" value="Lambda_DNA-bd_dom_sf"/>
</dbReference>
<comment type="caution">
    <text evidence="3">The sequence shown here is derived from an EMBL/GenBank/DDBJ whole genome shotgun (WGS) entry which is preliminary data.</text>
</comment>
<evidence type="ECO:0000256" key="1">
    <source>
        <dbReference type="ARBA" id="ARBA00023125"/>
    </source>
</evidence>
<dbReference type="Pfam" id="PF01381">
    <property type="entry name" value="HTH_3"/>
    <property type="match status" value="1"/>
</dbReference>
<dbReference type="GO" id="GO:0003677">
    <property type="term" value="F:DNA binding"/>
    <property type="evidence" value="ECO:0007669"/>
    <property type="project" value="UniProtKB-KW"/>
</dbReference>
<keyword evidence="1" id="KW-0238">DNA-binding</keyword>
<dbReference type="EMBL" id="JABTTY010000001">
    <property type="protein sequence ID" value="MBE7525215.1"/>
    <property type="molecule type" value="Genomic_DNA"/>
</dbReference>
<proteinExistence type="predicted"/>
<dbReference type="PANTHER" id="PTHR46558">
    <property type="entry name" value="TRACRIPTIONAL REGULATORY PROTEIN-RELATED-RELATED"/>
    <property type="match status" value="1"/>
</dbReference>
<sequence length="73" mass="8422">MAKEHTIYNCLRNLRQEKKITQEQLAKAVGVSRQTICSMEKGDYVPSLSLALLLAQHFNHPVEHVFQLKRVCE</sequence>
<accession>A0A928TVL5</accession>
<organism evidence="3 4">
    <name type="scientific">candidate division WWE3 bacterium</name>
    <dbReference type="NCBI Taxonomy" id="2053526"/>
    <lineage>
        <taxon>Bacteria</taxon>
        <taxon>Katanobacteria</taxon>
    </lineage>
</organism>
<protein>
    <submittedName>
        <fullName evidence="3">Helix-turn-helix domain-containing protein</fullName>
    </submittedName>
</protein>
<dbReference type="Gene3D" id="1.10.260.40">
    <property type="entry name" value="lambda repressor-like DNA-binding domains"/>
    <property type="match status" value="1"/>
</dbReference>
<name>A0A928TVL5_UNCKA</name>
<evidence type="ECO:0000313" key="4">
    <source>
        <dbReference type="Proteomes" id="UP000710385"/>
    </source>
</evidence>
<dbReference type="Proteomes" id="UP000710385">
    <property type="component" value="Unassembled WGS sequence"/>
</dbReference>
<dbReference type="SUPFAM" id="SSF47413">
    <property type="entry name" value="lambda repressor-like DNA-binding domains"/>
    <property type="match status" value="1"/>
</dbReference>
<dbReference type="InterPro" id="IPR001387">
    <property type="entry name" value="Cro/C1-type_HTH"/>
</dbReference>